<keyword evidence="3" id="KW-0805">Transcription regulation</keyword>
<keyword evidence="6" id="KW-0539">Nucleus</keyword>
<evidence type="ECO:0000256" key="7">
    <source>
        <dbReference type="SAM" id="MobiDB-lite"/>
    </source>
</evidence>
<feature type="region of interest" description="Disordered" evidence="7">
    <location>
        <begin position="111"/>
        <end position="135"/>
    </location>
</feature>
<evidence type="ECO:0000256" key="3">
    <source>
        <dbReference type="ARBA" id="ARBA00023015"/>
    </source>
</evidence>
<dbReference type="SMART" id="SM00906">
    <property type="entry name" value="Fungal_trans"/>
    <property type="match status" value="1"/>
</dbReference>
<dbReference type="Proteomes" id="UP001408356">
    <property type="component" value="Unassembled WGS sequence"/>
</dbReference>
<feature type="domain" description="Xylanolytic transcriptional activator regulatory" evidence="8">
    <location>
        <begin position="343"/>
        <end position="417"/>
    </location>
</feature>
<dbReference type="Pfam" id="PF04082">
    <property type="entry name" value="Fungal_trans"/>
    <property type="match status" value="1"/>
</dbReference>
<evidence type="ECO:0000313" key="9">
    <source>
        <dbReference type="EMBL" id="KAK9420774.1"/>
    </source>
</evidence>
<dbReference type="Pfam" id="PF00172">
    <property type="entry name" value="Zn_clus"/>
    <property type="match status" value="1"/>
</dbReference>
<comment type="caution">
    <text evidence="9">The sequence shown here is derived from an EMBL/GenBank/DDBJ whole genome shotgun (WGS) entry which is preliminary data.</text>
</comment>
<proteinExistence type="predicted"/>
<evidence type="ECO:0000256" key="6">
    <source>
        <dbReference type="ARBA" id="ARBA00023242"/>
    </source>
</evidence>
<dbReference type="PANTHER" id="PTHR31944">
    <property type="entry name" value="HEME-RESPONSIVE ZINC FINGER TRANSCRIPTION FACTOR HAP1"/>
    <property type="match status" value="1"/>
</dbReference>
<gene>
    <name evidence="9" type="ORF">SUNI508_00865</name>
</gene>
<name>A0ABR2V1T2_9PEZI</name>
<dbReference type="InterPro" id="IPR036864">
    <property type="entry name" value="Zn2-C6_fun-type_DNA-bd_sf"/>
</dbReference>
<accession>A0ABR2V1T2</accession>
<evidence type="ECO:0000256" key="4">
    <source>
        <dbReference type="ARBA" id="ARBA00023125"/>
    </source>
</evidence>
<dbReference type="InterPro" id="IPR001138">
    <property type="entry name" value="Zn2Cys6_DnaBD"/>
</dbReference>
<dbReference type="Gene3D" id="4.10.240.10">
    <property type="entry name" value="Zn(2)-C6 fungal-type DNA-binding domain"/>
    <property type="match status" value="1"/>
</dbReference>
<dbReference type="PANTHER" id="PTHR31944:SF131">
    <property type="entry name" value="HEME-RESPONSIVE ZINC FINGER TRANSCRIPTION FACTOR HAP1"/>
    <property type="match status" value="1"/>
</dbReference>
<dbReference type="EMBL" id="JARVKF010000223">
    <property type="protein sequence ID" value="KAK9420774.1"/>
    <property type="molecule type" value="Genomic_DNA"/>
</dbReference>
<evidence type="ECO:0000256" key="1">
    <source>
        <dbReference type="ARBA" id="ARBA00022723"/>
    </source>
</evidence>
<evidence type="ECO:0000256" key="2">
    <source>
        <dbReference type="ARBA" id="ARBA00022833"/>
    </source>
</evidence>
<keyword evidence="4" id="KW-0238">DNA-binding</keyword>
<dbReference type="CDD" id="cd12148">
    <property type="entry name" value="fungal_TF_MHR"/>
    <property type="match status" value="1"/>
</dbReference>
<keyword evidence="5" id="KW-0804">Transcription</keyword>
<evidence type="ECO:0000313" key="10">
    <source>
        <dbReference type="Proteomes" id="UP001408356"/>
    </source>
</evidence>
<evidence type="ECO:0000259" key="8">
    <source>
        <dbReference type="SMART" id="SM00906"/>
    </source>
</evidence>
<reference evidence="9 10" key="1">
    <citation type="journal article" date="2024" name="J. Plant Pathol.">
        <title>Sequence and assembly of the genome of Seiridium unicorne, isolate CBS 538.82, causal agent of cypress canker disease.</title>
        <authorList>
            <person name="Scali E."/>
            <person name="Rocca G.D."/>
            <person name="Danti R."/>
            <person name="Garbelotto M."/>
            <person name="Barberini S."/>
            <person name="Baroncelli R."/>
            <person name="Emiliani G."/>
        </authorList>
    </citation>
    <scope>NUCLEOTIDE SEQUENCE [LARGE SCALE GENOMIC DNA]</scope>
    <source>
        <strain evidence="9 10">BM-138-508</strain>
    </source>
</reference>
<feature type="region of interest" description="Disordered" evidence="7">
    <location>
        <begin position="24"/>
        <end position="87"/>
    </location>
</feature>
<evidence type="ECO:0000256" key="5">
    <source>
        <dbReference type="ARBA" id="ARBA00023163"/>
    </source>
</evidence>
<dbReference type="InterPro" id="IPR051430">
    <property type="entry name" value="Fungal_TF_Env_Response"/>
</dbReference>
<keyword evidence="2" id="KW-0862">Zinc</keyword>
<feature type="compositionally biased region" description="Low complexity" evidence="7">
    <location>
        <begin position="63"/>
        <end position="78"/>
    </location>
</feature>
<sequence>MIEPERRRRRPAMRRKIKCNREAPCSNCLKSGNPDCTYEALASQPARPRADRPGDTRIGLPPSSSSASGQSVAQSHASESTSGGLTTATTVAGQSSAWDVESLMSRIKQLEGQLSSTSPTPVRPPAAPANPSIEASTSSIGGTWYIHRDDGAQSIVRGTTHKTRQFGQSHWVNVVSLFYDIMTSIEPLLREESCLVFPNIQKCKSFAKIIKARRKPVWPTPATSELPSKDLSDELVDCYLRTIESVYRVLHVPTFRRDYEALWVSNVTSDPTFMILIKLVLAIGAATYDEGFSMRKLAIQWVYEAQTWAAEPNIKQRLNLQGLQIHILLLTAREIVDVSGDGVYISSGDLFRRAVMMGLHIDPAKLPRKPPLVTEMRRRLWSTILEICLQSSLSSGGPPFLSLDDFDAQVPGNLDDDQLETDDPVPKTEDQFTQTSISIALRRTLPARLAVVKFLNNFHSSGTYEETLRLDVELRTAYKAISRNLQSLRSSSGPSFSLFGLQVIDFLMQRYLSALHIPFFGPGLDQTAYAFSRKIVVEASLRIWYIVQPDLSTMSKQSDGGSSHPVTHDLARLTACGAGIFRLAVNHAALLIAVELKTQLMEDESLSPVPVRPDLLAVMHGAVDWSLHCIKIGETNMKGHLMSRMIMAQIDGLMRNVAKDELPRMLVQAALEAEAAVIPILEQMAIQAQAEGAESATGQGSFNTPSDADWDLMMTDALFHAGDNEAMGWMLNDEPMQSNSLW</sequence>
<organism evidence="9 10">
    <name type="scientific">Seiridium unicorne</name>
    <dbReference type="NCBI Taxonomy" id="138068"/>
    <lineage>
        <taxon>Eukaryota</taxon>
        <taxon>Fungi</taxon>
        <taxon>Dikarya</taxon>
        <taxon>Ascomycota</taxon>
        <taxon>Pezizomycotina</taxon>
        <taxon>Sordariomycetes</taxon>
        <taxon>Xylariomycetidae</taxon>
        <taxon>Amphisphaeriales</taxon>
        <taxon>Sporocadaceae</taxon>
        <taxon>Seiridium</taxon>
    </lineage>
</organism>
<dbReference type="InterPro" id="IPR007219">
    <property type="entry name" value="XnlR_reg_dom"/>
</dbReference>
<dbReference type="CDD" id="cd00067">
    <property type="entry name" value="GAL4"/>
    <property type="match status" value="1"/>
</dbReference>
<protein>
    <recommendedName>
        <fullName evidence="8">Xylanolytic transcriptional activator regulatory domain-containing protein</fullName>
    </recommendedName>
</protein>
<keyword evidence="1" id="KW-0479">Metal-binding</keyword>
<keyword evidence="10" id="KW-1185">Reference proteome</keyword>